<dbReference type="SMART" id="SM00382">
    <property type="entry name" value="AAA"/>
    <property type="match status" value="1"/>
</dbReference>
<organism evidence="13 14">
    <name type="scientific">Fluviicola chungangensis</name>
    <dbReference type="NCBI Taxonomy" id="2597671"/>
    <lineage>
        <taxon>Bacteria</taxon>
        <taxon>Pseudomonadati</taxon>
        <taxon>Bacteroidota</taxon>
        <taxon>Flavobacteriia</taxon>
        <taxon>Flavobacteriales</taxon>
        <taxon>Crocinitomicaceae</taxon>
        <taxon>Fluviicola</taxon>
    </lineage>
</organism>
<evidence type="ECO:0000259" key="12">
    <source>
        <dbReference type="SMART" id="SM00382"/>
    </source>
</evidence>
<keyword evidence="9 11" id="KW-0239">DNA-directed DNA polymerase</keyword>
<evidence type="ECO:0000313" key="13">
    <source>
        <dbReference type="EMBL" id="TSJ48128.1"/>
    </source>
</evidence>
<dbReference type="EMBL" id="VLPL01000001">
    <property type="protein sequence ID" value="TSJ48128.1"/>
    <property type="molecule type" value="Genomic_DNA"/>
</dbReference>
<reference evidence="13 14" key="1">
    <citation type="submission" date="2019-07" db="EMBL/GenBank/DDBJ databases">
        <authorList>
            <person name="Huq M.A."/>
        </authorList>
    </citation>
    <scope>NUCLEOTIDE SEQUENCE [LARGE SCALE GENOMIC DNA]</scope>
    <source>
        <strain evidence="13 14">MAH-3</strain>
    </source>
</reference>
<accession>A0A556N7L5</accession>
<dbReference type="InterPro" id="IPR001270">
    <property type="entry name" value="ClpA/B"/>
</dbReference>
<dbReference type="FunFam" id="1.10.8.60:FF:000013">
    <property type="entry name" value="DNA polymerase III subunit gamma/tau"/>
    <property type="match status" value="1"/>
</dbReference>
<dbReference type="GO" id="GO:0003677">
    <property type="term" value="F:DNA binding"/>
    <property type="evidence" value="ECO:0007669"/>
    <property type="project" value="InterPro"/>
</dbReference>
<dbReference type="FunFam" id="3.40.50.300:FF:000014">
    <property type="entry name" value="DNA polymerase III subunit gamma/tau"/>
    <property type="match status" value="1"/>
</dbReference>
<dbReference type="GO" id="GO:0006261">
    <property type="term" value="P:DNA-templated DNA replication"/>
    <property type="evidence" value="ECO:0007669"/>
    <property type="project" value="TreeGrafter"/>
</dbReference>
<dbReference type="InterPro" id="IPR050238">
    <property type="entry name" value="DNA_Rep/Repair_Clamp_Loader"/>
</dbReference>
<dbReference type="PRINTS" id="PR00300">
    <property type="entry name" value="CLPPROTEASEA"/>
</dbReference>
<dbReference type="PANTHER" id="PTHR11669">
    <property type="entry name" value="REPLICATION FACTOR C / DNA POLYMERASE III GAMMA-TAU SUBUNIT"/>
    <property type="match status" value="1"/>
</dbReference>
<dbReference type="CDD" id="cd00009">
    <property type="entry name" value="AAA"/>
    <property type="match status" value="1"/>
</dbReference>
<comment type="subunit">
    <text evidence="11">DNA polymerase III contains a core (composed of alpha, epsilon and theta chains) that associates with a tau subunit. This core dimerizes to form the POLIII' complex. PolIII' associates with the gamma complex (composed of gamma, delta, delta', psi and chi chains) and with the beta chain to form the complete DNA polymerase III complex.</text>
</comment>
<evidence type="ECO:0000256" key="9">
    <source>
        <dbReference type="ARBA" id="ARBA00022932"/>
    </source>
</evidence>
<evidence type="ECO:0000256" key="6">
    <source>
        <dbReference type="ARBA" id="ARBA00022741"/>
    </source>
</evidence>
<dbReference type="NCBIfam" id="TIGR02397">
    <property type="entry name" value="dnaX_nterm"/>
    <property type="match status" value="1"/>
</dbReference>
<comment type="catalytic activity">
    <reaction evidence="10 11">
        <text>DNA(n) + a 2'-deoxyribonucleoside 5'-triphosphate = DNA(n+1) + diphosphate</text>
        <dbReference type="Rhea" id="RHEA:22508"/>
        <dbReference type="Rhea" id="RHEA-COMP:17339"/>
        <dbReference type="Rhea" id="RHEA-COMP:17340"/>
        <dbReference type="ChEBI" id="CHEBI:33019"/>
        <dbReference type="ChEBI" id="CHEBI:61560"/>
        <dbReference type="ChEBI" id="CHEBI:173112"/>
        <dbReference type="EC" id="2.7.7.7"/>
    </reaction>
</comment>
<evidence type="ECO:0000256" key="5">
    <source>
        <dbReference type="ARBA" id="ARBA00022723"/>
    </source>
</evidence>
<dbReference type="Pfam" id="PF13177">
    <property type="entry name" value="DNA_pol3_delta2"/>
    <property type="match status" value="1"/>
</dbReference>
<dbReference type="SUPFAM" id="SSF52540">
    <property type="entry name" value="P-loop containing nucleoside triphosphate hydrolases"/>
    <property type="match status" value="1"/>
</dbReference>
<dbReference type="AlphaFoldDB" id="A0A556N7L5"/>
<evidence type="ECO:0000256" key="10">
    <source>
        <dbReference type="ARBA" id="ARBA00049244"/>
    </source>
</evidence>
<evidence type="ECO:0000256" key="1">
    <source>
        <dbReference type="ARBA" id="ARBA00006360"/>
    </source>
</evidence>
<evidence type="ECO:0000256" key="8">
    <source>
        <dbReference type="ARBA" id="ARBA00022840"/>
    </source>
</evidence>
<comment type="similarity">
    <text evidence="1 11">Belongs to the DnaX/STICHEL family.</text>
</comment>
<evidence type="ECO:0000256" key="7">
    <source>
        <dbReference type="ARBA" id="ARBA00022833"/>
    </source>
</evidence>
<dbReference type="InterPro" id="IPR003593">
    <property type="entry name" value="AAA+_ATPase"/>
</dbReference>
<comment type="caution">
    <text evidence="13">The sequence shown here is derived from an EMBL/GenBank/DDBJ whole genome shotgun (WGS) entry which is preliminary data.</text>
</comment>
<dbReference type="NCBIfam" id="TIGR01128">
    <property type="entry name" value="holA"/>
    <property type="match status" value="1"/>
</dbReference>
<dbReference type="Pfam" id="PF22608">
    <property type="entry name" value="DNAX_ATPase_lid"/>
    <property type="match status" value="1"/>
</dbReference>
<evidence type="ECO:0000256" key="4">
    <source>
        <dbReference type="ARBA" id="ARBA00022705"/>
    </source>
</evidence>
<dbReference type="GO" id="GO:0046872">
    <property type="term" value="F:metal ion binding"/>
    <property type="evidence" value="ECO:0007669"/>
    <property type="project" value="UniProtKB-KW"/>
</dbReference>
<keyword evidence="5" id="KW-0479">Metal-binding</keyword>
<keyword evidence="3 11" id="KW-0548">Nucleotidyltransferase</keyword>
<dbReference type="Pfam" id="PF12169">
    <property type="entry name" value="DNA_pol3_gamma3"/>
    <property type="match status" value="1"/>
</dbReference>
<dbReference type="Gene3D" id="1.10.8.60">
    <property type="match status" value="1"/>
</dbReference>
<keyword evidence="14" id="KW-1185">Reference proteome</keyword>
<gene>
    <name evidence="11 13" type="primary">dnaX</name>
    <name evidence="13" type="ORF">FO442_03055</name>
</gene>
<keyword evidence="8 11" id="KW-0067">ATP-binding</keyword>
<keyword evidence="2 11" id="KW-0808">Transferase</keyword>
<keyword evidence="4 11" id="KW-0235">DNA replication</keyword>
<proteinExistence type="inferred from homology"/>
<dbReference type="NCBIfam" id="NF004046">
    <property type="entry name" value="PRK05563.1"/>
    <property type="match status" value="1"/>
</dbReference>
<sequence>MSDFVVSARKYRPQTFDTVVGQKAITNTLKNAIKNQHLAQAFLFCGSRGVGKTTTARILAKTINCFNRTEVVEACDQCESCKSFNEGASLNVYELDAASNNSVDDIRGLIDQVRIAPQLGTHKVYIIDEVHMLSTAAFNAFLKTLEEPPAHAIFILATTEKHKILPTILSRCQIFDFQRIKVKDIADHLAHVATQEAISADPDALHLIAQKADGALRDALSIFDQIVSFCGTTITHKAVLENLNVLDHDYYFKVVENALNEDIPACLLLFNDVMEKGFDGHHFLVGLAEHFRNLLICKDPRTANLLEVGETTEKLFVEQAKKVDGAFALRCLGVLSKADVDYKSAKNQRLLVELTLMQICSVKSELEKKNP</sequence>
<dbReference type="Proteomes" id="UP000316008">
    <property type="component" value="Unassembled WGS sequence"/>
</dbReference>
<dbReference type="InterPro" id="IPR012763">
    <property type="entry name" value="DNA_pol_III_sug/sutau_N"/>
</dbReference>
<dbReference type="InterPro" id="IPR045085">
    <property type="entry name" value="HLD_clamp_pol_III_gamma_tau"/>
</dbReference>
<dbReference type="InterPro" id="IPR005790">
    <property type="entry name" value="DNA_polIII_delta"/>
</dbReference>
<evidence type="ECO:0000256" key="2">
    <source>
        <dbReference type="ARBA" id="ARBA00022679"/>
    </source>
</evidence>
<dbReference type="SUPFAM" id="SSF48019">
    <property type="entry name" value="post-AAA+ oligomerization domain-like"/>
    <property type="match status" value="1"/>
</dbReference>
<dbReference type="OrthoDB" id="9810148at2"/>
<dbReference type="InterPro" id="IPR027417">
    <property type="entry name" value="P-loop_NTPase"/>
</dbReference>
<evidence type="ECO:0000256" key="3">
    <source>
        <dbReference type="ARBA" id="ARBA00022695"/>
    </source>
</evidence>
<dbReference type="GO" id="GO:0009360">
    <property type="term" value="C:DNA polymerase III complex"/>
    <property type="evidence" value="ECO:0007669"/>
    <property type="project" value="InterPro"/>
</dbReference>
<feature type="domain" description="AAA+ ATPase" evidence="12">
    <location>
        <begin position="38"/>
        <end position="181"/>
    </location>
</feature>
<dbReference type="Gene3D" id="1.20.272.10">
    <property type="match status" value="1"/>
</dbReference>
<protein>
    <recommendedName>
        <fullName evidence="11">DNA polymerase III subunit gamma/tau</fullName>
        <ecNumber evidence="11">2.7.7.7</ecNumber>
    </recommendedName>
</protein>
<evidence type="ECO:0000313" key="14">
    <source>
        <dbReference type="Proteomes" id="UP000316008"/>
    </source>
</evidence>
<dbReference type="Gene3D" id="3.40.50.300">
    <property type="entry name" value="P-loop containing nucleotide triphosphate hydrolases"/>
    <property type="match status" value="1"/>
</dbReference>
<evidence type="ECO:0000256" key="11">
    <source>
        <dbReference type="RuleBase" id="RU364063"/>
    </source>
</evidence>
<keyword evidence="7" id="KW-0862">Zinc</keyword>
<dbReference type="EC" id="2.7.7.7" evidence="11"/>
<keyword evidence="6 11" id="KW-0547">Nucleotide-binding</keyword>
<dbReference type="InterPro" id="IPR022754">
    <property type="entry name" value="DNA_pol_III_gamma-3"/>
</dbReference>
<comment type="function">
    <text evidence="11">DNA polymerase III is a complex, multichain enzyme responsible for most of the replicative synthesis in bacteria. This DNA polymerase also exhibits 3' to 5' exonuclease activity.</text>
</comment>
<dbReference type="PANTHER" id="PTHR11669:SF0">
    <property type="entry name" value="PROTEIN STICHEL-LIKE 2"/>
    <property type="match status" value="1"/>
</dbReference>
<dbReference type="CDD" id="cd18137">
    <property type="entry name" value="HLD_clamp_pol_III_gamma_tau"/>
    <property type="match status" value="1"/>
</dbReference>
<dbReference type="GO" id="GO:0003887">
    <property type="term" value="F:DNA-directed DNA polymerase activity"/>
    <property type="evidence" value="ECO:0007669"/>
    <property type="project" value="UniProtKB-KW"/>
</dbReference>
<dbReference type="InterPro" id="IPR008921">
    <property type="entry name" value="DNA_pol3_clamp-load_cplx_C"/>
</dbReference>
<dbReference type="GO" id="GO:0005524">
    <property type="term" value="F:ATP binding"/>
    <property type="evidence" value="ECO:0007669"/>
    <property type="project" value="UniProtKB-KW"/>
</dbReference>
<name>A0A556N7L5_9FLAO</name>